<keyword evidence="2" id="KW-1185">Reference proteome</keyword>
<dbReference type="Proteomes" id="UP001314903">
    <property type="component" value="Unassembled WGS sequence"/>
</dbReference>
<accession>A0ABS4KHY1</accession>
<evidence type="ECO:0000313" key="1">
    <source>
        <dbReference type="EMBL" id="MBP2027382.1"/>
    </source>
</evidence>
<proteinExistence type="predicted"/>
<protein>
    <submittedName>
        <fullName evidence="1">Uncharacterized protein</fullName>
    </submittedName>
</protein>
<sequence length="425" mass="49857">MRIIDLKDITKGQDVPKIAYRPIKALEDRIYFEKVQGTLEEEWTEGIYRFDLEDKSLTKIDTGRHDQDPSLYDIDVPGSYEDVLVMKSMDYMYYCVATELMREMLLEFFIIDTRDDSQSEILSFTFPKQEFIYRGMEILTSGYFIFTLADSENPFESTIKDKVYLVDIEAKSLYEIHDNLFKMTSGKRVVAGEEQKHILVEETYLSEEEELELLVSNDVELDMEIPEDLTEDFVFHNSIKYLPFENFLRLVKIGSKSMQFRTLDSIYKEGVLRVIGESEAKLYYKKNKHEFLLQESKELKDRLMIGKEEIFSLNKNTLEIDKIADLGAGTMVAFENDKVYEVHEDEKKVDIKDVDTEDFLCKYEKVEAEREHFYDIFADRYLVIGVFGTKDKPKESYLKIVDTKGEEKDRKCEDLFIIGDTAFIG</sequence>
<dbReference type="RefSeq" id="WP_209660426.1">
    <property type="nucleotide sequence ID" value="NZ_JAGGLI010000010.1"/>
</dbReference>
<gene>
    <name evidence="1" type="ORF">J2Z35_001176</name>
</gene>
<comment type="caution">
    <text evidence="1">The sequence shown here is derived from an EMBL/GenBank/DDBJ whole genome shotgun (WGS) entry which is preliminary data.</text>
</comment>
<name>A0ABS4KHY1_9FIRM</name>
<evidence type="ECO:0000313" key="2">
    <source>
        <dbReference type="Proteomes" id="UP001314903"/>
    </source>
</evidence>
<dbReference type="EMBL" id="JAGGLI010000010">
    <property type="protein sequence ID" value="MBP2027382.1"/>
    <property type="molecule type" value="Genomic_DNA"/>
</dbReference>
<organism evidence="1 2">
    <name type="scientific">Acetoanaerobium pronyense</name>
    <dbReference type="NCBI Taxonomy" id="1482736"/>
    <lineage>
        <taxon>Bacteria</taxon>
        <taxon>Bacillati</taxon>
        <taxon>Bacillota</taxon>
        <taxon>Clostridia</taxon>
        <taxon>Peptostreptococcales</taxon>
        <taxon>Filifactoraceae</taxon>
        <taxon>Acetoanaerobium</taxon>
    </lineage>
</organism>
<reference evidence="1 2" key="1">
    <citation type="submission" date="2021-03" db="EMBL/GenBank/DDBJ databases">
        <title>Genomic Encyclopedia of Type Strains, Phase IV (KMG-IV): sequencing the most valuable type-strain genomes for metagenomic binning, comparative biology and taxonomic classification.</title>
        <authorList>
            <person name="Goeker M."/>
        </authorList>
    </citation>
    <scope>NUCLEOTIDE SEQUENCE [LARGE SCALE GENOMIC DNA]</scope>
    <source>
        <strain evidence="1 2">DSM 27512</strain>
    </source>
</reference>